<dbReference type="Proteomes" id="UP001596174">
    <property type="component" value="Unassembled WGS sequence"/>
</dbReference>
<evidence type="ECO:0000256" key="3">
    <source>
        <dbReference type="ARBA" id="ARBA00009370"/>
    </source>
</evidence>
<comment type="subcellular location">
    <subcellularLocation>
        <location evidence="2">Cell membrane</location>
        <topology evidence="2">Single-pass type II membrane protein</topology>
    </subcellularLocation>
    <subcellularLocation>
        <location evidence="6">Membrane</location>
        <topology evidence="6">Single-pass type II membrane protein</topology>
    </subcellularLocation>
</comment>
<keyword evidence="10" id="KW-1185">Reference proteome</keyword>
<comment type="catalytic activity">
    <reaction evidence="1 6">
        <text>Cleavage of hydrophobic, N-terminal signal or leader sequences from secreted and periplasmic proteins.</text>
        <dbReference type="EC" id="3.4.21.89"/>
    </reaction>
</comment>
<dbReference type="PROSITE" id="PS00761">
    <property type="entry name" value="SPASE_I_3"/>
    <property type="match status" value="1"/>
</dbReference>
<evidence type="ECO:0000256" key="6">
    <source>
        <dbReference type="RuleBase" id="RU362042"/>
    </source>
</evidence>
<comment type="similarity">
    <text evidence="3 6">Belongs to the peptidase S26 family.</text>
</comment>
<protein>
    <recommendedName>
        <fullName evidence="4 6">Signal peptidase I</fullName>
        <ecNumber evidence="4 6">3.4.21.89</ecNumber>
    </recommendedName>
</protein>
<evidence type="ECO:0000259" key="8">
    <source>
        <dbReference type="Pfam" id="PF10502"/>
    </source>
</evidence>
<evidence type="ECO:0000256" key="5">
    <source>
        <dbReference type="ARBA" id="ARBA00022801"/>
    </source>
</evidence>
<accession>A0ABW1FWK2</accession>
<evidence type="ECO:0000256" key="4">
    <source>
        <dbReference type="ARBA" id="ARBA00013208"/>
    </source>
</evidence>
<dbReference type="CDD" id="cd06530">
    <property type="entry name" value="S26_SPase_I"/>
    <property type="match status" value="1"/>
</dbReference>
<evidence type="ECO:0000256" key="7">
    <source>
        <dbReference type="SAM" id="MobiDB-lite"/>
    </source>
</evidence>
<dbReference type="InterPro" id="IPR000223">
    <property type="entry name" value="Pept_S26A_signal_pept_1"/>
</dbReference>
<dbReference type="InterPro" id="IPR019533">
    <property type="entry name" value="Peptidase_S26"/>
</dbReference>
<dbReference type="EMBL" id="JBHSQJ010000019">
    <property type="protein sequence ID" value="MFC5906826.1"/>
    <property type="molecule type" value="Genomic_DNA"/>
</dbReference>
<sequence length="237" mass="25063">METQHVHEDRDGSPGDGQQPSRSSAVRGRLPRWARDLAVLVVVCGLVLVLVNRFVVQPFGIPSDSMEPLLKTGDRVLVNRLAYAFGGAPRRGDVVVFDGLGSFKEDGAAEDFVKRVVGVGGDRVVCCDASGRITVNGVALDESSYLYSGEKPSDFGFDAVVPPGKLFVLGDHRAVSKDSRDHLGDPGGGMVPVSKVVGRVDWVILPVGHWRSVDRPAAFAALESGLGGKGGTHGHQG</sequence>
<keyword evidence="6" id="KW-0645">Protease</keyword>
<dbReference type="Pfam" id="PF10502">
    <property type="entry name" value="Peptidase_S26"/>
    <property type="match status" value="1"/>
</dbReference>
<evidence type="ECO:0000256" key="2">
    <source>
        <dbReference type="ARBA" id="ARBA00004401"/>
    </source>
</evidence>
<comment type="caution">
    <text evidence="9">The sequence shown here is derived from an EMBL/GenBank/DDBJ whole genome shotgun (WGS) entry which is preliminary data.</text>
</comment>
<keyword evidence="5 6" id="KW-0378">Hydrolase</keyword>
<organism evidence="9 10">
    <name type="scientific">Streptacidiphilus monticola</name>
    <dbReference type="NCBI Taxonomy" id="2161674"/>
    <lineage>
        <taxon>Bacteria</taxon>
        <taxon>Bacillati</taxon>
        <taxon>Actinomycetota</taxon>
        <taxon>Actinomycetes</taxon>
        <taxon>Kitasatosporales</taxon>
        <taxon>Streptomycetaceae</taxon>
        <taxon>Streptacidiphilus</taxon>
    </lineage>
</organism>
<dbReference type="EC" id="3.4.21.89" evidence="4 6"/>
<dbReference type="SUPFAM" id="SSF51306">
    <property type="entry name" value="LexA/Signal peptidase"/>
    <property type="match status" value="1"/>
</dbReference>
<feature type="region of interest" description="Disordered" evidence="7">
    <location>
        <begin position="1"/>
        <end position="26"/>
    </location>
</feature>
<dbReference type="InterPro" id="IPR036286">
    <property type="entry name" value="LexA/Signal_pep-like_sf"/>
</dbReference>
<keyword evidence="6" id="KW-0812">Transmembrane</keyword>
<feature type="domain" description="Peptidase S26" evidence="8">
    <location>
        <begin position="37"/>
        <end position="204"/>
    </location>
</feature>
<dbReference type="Gene3D" id="2.10.109.10">
    <property type="entry name" value="Umud Fragment, subunit A"/>
    <property type="match status" value="1"/>
</dbReference>
<proteinExistence type="inferred from homology"/>
<name>A0ABW1FWK2_9ACTN</name>
<evidence type="ECO:0000313" key="9">
    <source>
        <dbReference type="EMBL" id="MFC5906826.1"/>
    </source>
</evidence>
<evidence type="ECO:0000313" key="10">
    <source>
        <dbReference type="Proteomes" id="UP001596174"/>
    </source>
</evidence>
<feature type="transmembrane region" description="Helical" evidence="6">
    <location>
        <begin position="37"/>
        <end position="56"/>
    </location>
</feature>
<reference evidence="10" key="1">
    <citation type="journal article" date="2019" name="Int. J. Syst. Evol. Microbiol.">
        <title>The Global Catalogue of Microorganisms (GCM) 10K type strain sequencing project: providing services to taxonomists for standard genome sequencing and annotation.</title>
        <authorList>
            <consortium name="The Broad Institute Genomics Platform"/>
            <consortium name="The Broad Institute Genome Sequencing Center for Infectious Disease"/>
            <person name="Wu L."/>
            <person name="Ma J."/>
        </authorList>
    </citation>
    <scope>NUCLEOTIDE SEQUENCE [LARGE SCALE GENOMIC DNA]</scope>
    <source>
        <strain evidence="10">JCM 4816</strain>
    </source>
</reference>
<dbReference type="RefSeq" id="WP_380580618.1">
    <property type="nucleotide sequence ID" value="NZ_JBHSQJ010000019.1"/>
</dbReference>
<gene>
    <name evidence="9" type="primary">lepB</name>
    <name evidence="9" type="ORF">ACFP3V_06320</name>
</gene>
<dbReference type="NCBIfam" id="TIGR02227">
    <property type="entry name" value="sigpep_I_bact"/>
    <property type="match status" value="1"/>
</dbReference>
<dbReference type="InterPro" id="IPR019758">
    <property type="entry name" value="Pept_S26A_signal_pept_1_CS"/>
</dbReference>
<dbReference type="PANTHER" id="PTHR43390:SF1">
    <property type="entry name" value="CHLOROPLAST PROCESSING PEPTIDASE"/>
    <property type="match status" value="1"/>
</dbReference>
<keyword evidence="6" id="KW-0472">Membrane</keyword>
<evidence type="ECO:0000256" key="1">
    <source>
        <dbReference type="ARBA" id="ARBA00000677"/>
    </source>
</evidence>
<dbReference type="GO" id="GO:0009003">
    <property type="term" value="F:signal peptidase activity"/>
    <property type="evidence" value="ECO:0007669"/>
    <property type="project" value="UniProtKB-EC"/>
</dbReference>
<feature type="compositionally biased region" description="Basic and acidic residues" evidence="7">
    <location>
        <begin position="1"/>
        <end position="13"/>
    </location>
</feature>
<dbReference type="PRINTS" id="PR00727">
    <property type="entry name" value="LEADERPTASE"/>
</dbReference>
<dbReference type="PANTHER" id="PTHR43390">
    <property type="entry name" value="SIGNAL PEPTIDASE I"/>
    <property type="match status" value="1"/>
</dbReference>
<keyword evidence="6" id="KW-1133">Transmembrane helix</keyword>